<proteinExistence type="inferred from homology"/>
<dbReference type="CDD" id="cd05466">
    <property type="entry name" value="PBP2_LTTR_substrate"/>
    <property type="match status" value="1"/>
</dbReference>
<dbReference type="PANTHER" id="PTHR30346">
    <property type="entry name" value="TRANSCRIPTIONAL DUAL REGULATOR HCAR-RELATED"/>
    <property type="match status" value="1"/>
</dbReference>
<dbReference type="GO" id="GO:0032993">
    <property type="term" value="C:protein-DNA complex"/>
    <property type="evidence" value="ECO:0007669"/>
    <property type="project" value="TreeGrafter"/>
</dbReference>
<dbReference type="PRINTS" id="PR00039">
    <property type="entry name" value="HTHLYSR"/>
</dbReference>
<dbReference type="GO" id="GO:0003700">
    <property type="term" value="F:DNA-binding transcription factor activity"/>
    <property type="evidence" value="ECO:0007669"/>
    <property type="project" value="InterPro"/>
</dbReference>
<evidence type="ECO:0000256" key="3">
    <source>
        <dbReference type="ARBA" id="ARBA00023125"/>
    </source>
</evidence>
<dbReference type="InterPro" id="IPR000847">
    <property type="entry name" value="LysR_HTH_N"/>
</dbReference>
<protein>
    <submittedName>
        <fullName evidence="6">LysR family transcriptional regulator</fullName>
    </submittedName>
</protein>
<dbReference type="SUPFAM" id="SSF53850">
    <property type="entry name" value="Periplasmic binding protein-like II"/>
    <property type="match status" value="1"/>
</dbReference>
<gene>
    <name evidence="6" type="ORF">ABH853_17290</name>
</gene>
<sequence length="311" mass="35075">MSVAYDFRQLRYFVAVYEEGHVGRAAERLSLSQPALSQQIRQLEHSLDLSLFERSNKRLLPTLAAHTLYNHALPLLDGLQRAHEAMRNFKGQSLRTLAIGVLQTVRPSLIPQLLERLRKAQPHLVVQIYELSGLEIERRLLNGNLDIGISYLPPRQPGLHGLLLYEDELQLVIPDTHPLKDFKKVSIRQAAELPMLMLGEEFQIRQIWQAQLASQGRRPQVQAEMNNMAGILDSLAHTALATILPGRAKEAAEDDQGLLWKPLSEPRVPLKVGLVFRDAQRQQASVELLRTLLEEETDARLMGASPLDVLA</sequence>
<dbReference type="EMBL" id="CP157179">
    <property type="protein sequence ID" value="XBG33846.1"/>
    <property type="molecule type" value="Genomic_DNA"/>
</dbReference>
<keyword evidence="2" id="KW-0805">Transcription regulation</keyword>
<dbReference type="PANTHER" id="PTHR30346:SF28">
    <property type="entry name" value="HTH-TYPE TRANSCRIPTIONAL REGULATOR CYNR"/>
    <property type="match status" value="1"/>
</dbReference>
<dbReference type="PROSITE" id="PS50931">
    <property type="entry name" value="HTH_LYSR"/>
    <property type="match status" value="1"/>
</dbReference>
<comment type="similarity">
    <text evidence="1">Belongs to the LysR transcriptional regulatory family.</text>
</comment>
<reference evidence="6" key="2">
    <citation type="submission" date="2024-05" db="EMBL/GenBank/DDBJ databases">
        <authorList>
            <person name="Mellies J."/>
            <person name="Newton I."/>
        </authorList>
    </citation>
    <scope>NUCLEOTIDE SEQUENCE</scope>
    <source>
        <strain evidence="6">13.2</strain>
    </source>
</reference>
<dbReference type="Pfam" id="PF03466">
    <property type="entry name" value="LysR_substrate"/>
    <property type="match status" value="1"/>
</dbReference>
<dbReference type="Gene3D" id="1.10.10.10">
    <property type="entry name" value="Winged helix-like DNA-binding domain superfamily/Winged helix DNA-binding domain"/>
    <property type="match status" value="1"/>
</dbReference>
<feature type="domain" description="HTH lysR-type" evidence="5">
    <location>
        <begin position="5"/>
        <end position="62"/>
    </location>
</feature>
<dbReference type="InterPro" id="IPR005119">
    <property type="entry name" value="LysR_subst-bd"/>
</dbReference>
<evidence type="ECO:0000256" key="2">
    <source>
        <dbReference type="ARBA" id="ARBA00023015"/>
    </source>
</evidence>
<evidence type="ECO:0000259" key="5">
    <source>
        <dbReference type="PROSITE" id="PS50931"/>
    </source>
</evidence>
<dbReference type="SUPFAM" id="SSF46785">
    <property type="entry name" value="Winged helix' DNA-binding domain"/>
    <property type="match status" value="1"/>
</dbReference>
<keyword evidence="3" id="KW-0238">DNA-binding</keyword>
<evidence type="ECO:0000256" key="4">
    <source>
        <dbReference type="ARBA" id="ARBA00023163"/>
    </source>
</evidence>
<dbReference type="AlphaFoldDB" id="A0AAU7BMY8"/>
<reference evidence="6" key="1">
    <citation type="journal article" date="2019" name="Microbiol. Resour. Announc.">
        <title>Draft Genome Sequences of Five Environmental Bacterial Isolates That Degrade Polyethylene Terephthalate Plastic.</title>
        <authorList>
            <person name="Leon-Zayas R."/>
            <person name="Roberts C."/>
            <person name="Vague M."/>
            <person name="Mellies J.L."/>
        </authorList>
    </citation>
    <scope>NUCLEOTIDE SEQUENCE</scope>
    <source>
        <strain evidence="6">13.2</strain>
    </source>
</reference>
<dbReference type="Gene3D" id="3.40.190.290">
    <property type="match status" value="1"/>
</dbReference>
<dbReference type="GO" id="GO:0003677">
    <property type="term" value="F:DNA binding"/>
    <property type="evidence" value="ECO:0007669"/>
    <property type="project" value="UniProtKB-KW"/>
</dbReference>
<dbReference type="InterPro" id="IPR036390">
    <property type="entry name" value="WH_DNA-bd_sf"/>
</dbReference>
<organism evidence="6">
    <name type="scientific">Pseudomonas sp. 13.2</name>
    <dbReference type="NCBI Taxonomy" id="3144665"/>
    <lineage>
        <taxon>Bacteria</taxon>
        <taxon>Pseudomonadati</taxon>
        <taxon>Pseudomonadota</taxon>
        <taxon>Gammaproteobacteria</taxon>
        <taxon>Pseudomonadales</taxon>
        <taxon>Pseudomonadaceae</taxon>
        <taxon>Pseudomonas</taxon>
    </lineage>
</organism>
<dbReference type="FunFam" id="1.10.10.10:FF:000001">
    <property type="entry name" value="LysR family transcriptional regulator"/>
    <property type="match status" value="1"/>
</dbReference>
<dbReference type="Pfam" id="PF00126">
    <property type="entry name" value="HTH_1"/>
    <property type="match status" value="1"/>
</dbReference>
<accession>A0AAU7BMY8</accession>
<evidence type="ECO:0000313" key="6">
    <source>
        <dbReference type="EMBL" id="XBG33846.1"/>
    </source>
</evidence>
<name>A0AAU7BMY8_9PSED</name>
<keyword evidence="4" id="KW-0804">Transcription</keyword>
<dbReference type="InterPro" id="IPR036388">
    <property type="entry name" value="WH-like_DNA-bd_sf"/>
</dbReference>
<evidence type="ECO:0000256" key="1">
    <source>
        <dbReference type="ARBA" id="ARBA00009437"/>
    </source>
</evidence>